<evidence type="ECO:0000256" key="8">
    <source>
        <dbReference type="SAM" id="Phobius"/>
    </source>
</evidence>
<protein>
    <submittedName>
        <fullName evidence="12">TLC domain-containing protein</fullName>
    </submittedName>
</protein>
<evidence type="ECO:0000313" key="10">
    <source>
        <dbReference type="EMBL" id="VDD93595.1"/>
    </source>
</evidence>
<evidence type="ECO:0000313" key="12">
    <source>
        <dbReference type="WBParaSite" id="EVEC_0000889401-mRNA-1"/>
    </source>
</evidence>
<evidence type="ECO:0000256" key="3">
    <source>
        <dbReference type="ARBA" id="ARBA00004991"/>
    </source>
</evidence>
<reference evidence="12" key="1">
    <citation type="submission" date="2017-02" db="UniProtKB">
        <authorList>
            <consortium name="WormBaseParasite"/>
        </authorList>
    </citation>
    <scope>IDENTIFICATION</scope>
</reference>
<feature type="transmembrane region" description="Helical" evidence="8">
    <location>
        <begin position="41"/>
        <end position="61"/>
    </location>
</feature>
<comment type="pathway">
    <text evidence="2">Lipid metabolism; sphingolipid metabolism.</text>
</comment>
<dbReference type="PANTHER" id="PTHR12560">
    <property type="entry name" value="LONGEVITY ASSURANCE FACTOR 1 LAG1"/>
    <property type="match status" value="1"/>
</dbReference>
<dbReference type="SMART" id="SM00724">
    <property type="entry name" value="TLC"/>
    <property type="match status" value="1"/>
</dbReference>
<evidence type="ECO:0000256" key="5">
    <source>
        <dbReference type="ARBA" id="ARBA00022989"/>
    </source>
</evidence>
<evidence type="ECO:0000259" key="9">
    <source>
        <dbReference type="PROSITE" id="PS50922"/>
    </source>
</evidence>
<dbReference type="Proteomes" id="UP000274131">
    <property type="component" value="Unassembled WGS sequence"/>
</dbReference>
<feature type="transmembrane region" description="Helical" evidence="8">
    <location>
        <begin position="173"/>
        <end position="193"/>
    </location>
</feature>
<evidence type="ECO:0000313" key="11">
    <source>
        <dbReference type="Proteomes" id="UP000274131"/>
    </source>
</evidence>
<dbReference type="UniPathway" id="UPA00222"/>
<accession>A0A0N4VE12</accession>
<keyword evidence="5 8" id="KW-1133">Transmembrane helix</keyword>
<evidence type="ECO:0000256" key="4">
    <source>
        <dbReference type="ARBA" id="ARBA00022692"/>
    </source>
</evidence>
<dbReference type="EMBL" id="UXUI01009380">
    <property type="protein sequence ID" value="VDD93595.1"/>
    <property type="molecule type" value="Genomic_DNA"/>
</dbReference>
<feature type="transmembrane region" description="Helical" evidence="8">
    <location>
        <begin position="258"/>
        <end position="284"/>
    </location>
</feature>
<dbReference type="InterPro" id="IPR006634">
    <property type="entry name" value="TLC-dom"/>
</dbReference>
<keyword evidence="11" id="KW-1185">Reference proteome</keyword>
<comment type="subcellular location">
    <subcellularLocation>
        <location evidence="1">Membrane</location>
        <topology evidence="1">Multi-pass membrane protein</topology>
    </subcellularLocation>
</comment>
<feature type="domain" description="TLC" evidence="9">
    <location>
        <begin position="124"/>
        <end position="336"/>
    </location>
</feature>
<dbReference type="PIRSF" id="PIRSF005225">
    <property type="entry name" value="LAG1_LAC1"/>
    <property type="match status" value="1"/>
</dbReference>
<dbReference type="AlphaFoldDB" id="A0A0N4VE12"/>
<dbReference type="PANTHER" id="PTHR12560:SF21">
    <property type="entry name" value="CERAMIDE SYNTHASE HYL-2"/>
    <property type="match status" value="1"/>
</dbReference>
<feature type="transmembrane region" description="Helical" evidence="8">
    <location>
        <begin position="304"/>
        <end position="330"/>
    </location>
</feature>
<evidence type="ECO:0000256" key="2">
    <source>
        <dbReference type="ARBA" id="ARBA00004760"/>
    </source>
</evidence>
<feature type="transmembrane region" description="Helical" evidence="8">
    <location>
        <begin position="73"/>
        <end position="92"/>
    </location>
</feature>
<evidence type="ECO:0000256" key="6">
    <source>
        <dbReference type="ARBA" id="ARBA00023136"/>
    </source>
</evidence>
<sequence>MIWFMDERFWLPDGIKWSMLQPNGTARYPQPSDLKQTIKSALFCFSIFEFLHSVMSLLLYLKALCLSVIQFRFGVVLLFIRIFMECFVFLPIGKYFGWIDAPDGLTRRIVSHMNFGFAGKSKYKRVAETAWRFTYYVFAWTFGLVVLKDQPQLRDISESWRNWPYHELTDGIWWYYIIETSFYWSLLFSSLAFDIRRADFLQLTVHHSITILLLSMSYTINMVRIGALVLFSHDIADVLIELGKLLRYARWDTALKVVYVVFMFVWTLTRLIYFPFWIIWSVWYDAPAMIQKTYDWWSLSQQPIVPRVIVVMLLCLLVLHVFWTYTIIMVGVKSAESGKLDDIREIDDGSDSTAEYIKENGCYGKVEEYRKKQL</sequence>
<dbReference type="STRING" id="51028.A0A0N4VE12"/>
<dbReference type="GO" id="GO:0016020">
    <property type="term" value="C:membrane"/>
    <property type="evidence" value="ECO:0007669"/>
    <property type="project" value="UniProtKB-SubCell"/>
</dbReference>
<gene>
    <name evidence="10" type="ORF">EVEC_LOCUS8346</name>
</gene>
<dbReference type="InterPro" id="IPR016439">
    <property type="entry name" value="Lag1/Lac1-like"/>
</dbReference>
<keyword evidence="4 7" id="KW-0812">Transmembrane</keyword>
<keyword evidence="6 7" id="KW-0472">Membrane</keyword>
<name>A0A0N4VE12_ENTVE</name>
<dbReference type="WBParaSite" id="EVEC_0000889401-mRNA-1">
    <property type="protein sequence ID" value="EVEC_0000889401-mRNA-1"/>
    <property type="gene ID" value="EVEC_0000889401"/>
</dbReference>
<dbReference type="GO" id="GO:0050291">
    <property type="term" value="F:sphingosine N-acyltransferase activity"/>
    <property type="evidence" value="ECO:0007669"/>
    <property type="project" value="InterPro"/>
</dbReference>
<dbReference type="GO" id="GO:0046513">
    <property type="term" value="P:ceramide biosynthetic process"/>
    <property type="evidence" value="ECO:0007669"/>
    <property type="project" value="InterPro"/>
</dbReference>
<reference evidence="10 11" key="2">
    <citation type="submission" date="2018-10" db="EMBL/GenBank/DDBJ databases">
        <authorList>
            <consortium name="Pathogen Informatics"/>
        </authorList>
    </citation>
    <scope>NUCLEOTIDE SEQUENCE [LARGE SCALE GENOMIC DNA]</scope>
</reference>
<feature type="transmembrane region" description="Helical" evidence="8">
    <location>
        <begin position="130"/>
        <end position="147"/>
    </location>
</feature>
<dbReference type="Pfam" id="PF03798">
    <property type="entry name" value="TRAM_LAG1_CLN8"/>
    <property type="match status" value="1"/>
</dbReference>
<organism evidence="12">
    <name type="scientific">Enterobius vermicularis</name>
    <name type="common">Human pinworm</name>
    <dbReference type="NCBI Taxonomy" id="51028"/>
    <lineage>
        <taxon>Eukaryota</taxon>
        <taxon>Metazoa</taxon>
        <taxon>Ecdysozoa</taxon>
        <taxon>Nematoda</taxon>
        <taxon>Chromadorea</taxon>
        <taxon>Rhabditida</taxon>
        <taxon>Spirurina</taxon>
        <taxon>Oxyuridomorpha</taxon>
        <taxon>Oxyuroidea</taxon>
        <taxon>Oxyuridae</taxon>
        <taxon>Enterobius</taxon>
    </lineage>
</organism>
<proteinExistence type="predicted"/>
<comment type="pathway">
    <text evidence="3">Sphingolipid metabolism.</text>
</comment>
<evidence type="ECO:0000256" key="7">
    <source>
        <dbReference type="PROSITE-ProRule" id="PRU00205"/>
    </source>
</evidence>
<evidence type="ECO:0000256" key="1">
    <source>
        <dbReference type="ARBA" id="ARBA00004141"/>
    </source>
</evidence>
<dbReference type="PROSITE" id="PS50922">
    <property type="entry name" value="TLC"/>
    <property type="match status" value="1"/>
</dbReference>
<dbReference type="OrthoDB" id="537032at2759"/>